<protein>
    <recommendedName>
        <fullName evidence="4">t-SNARE coiled-coil homology domain-containing protein</fullName>
    </recommendedName>
</protein>
<dbReference type="GO" id="GO:0012505">
    <property type="term" value="C:endomembrane system"/>
    <property type="evidence" value="ECO:0007669"/>
    <property type="project" value="TreeGrafter"/>
</dbReference>
<evidence type="ECO:0000313" key="6">
    <source>
        <dbReference type="Proteomes" id="UP000794436"/>
    </source>
</evidence>
<organism evidence="5 6">
    <name type="scientific">Pythium oligandrum</name>
    <name type="common">Mycoparasitic fungus</name>
    <dbReference type="NCBI Taxonomy" id="41045"/>
    <lineage>
        <taxon>Eukaryota</taxon>
        <taxon>Sar</taxon>
        <taxon>Stramenopiles</taxon>
        <taxon>Oomycota</taxon>
        <taxon>Peronosporomycetes</taxon>
        <taxon>Pythiales</taxon>
        <taxon>Pythiaceae</taxon>
        <taxon>Pythium</taxon>
    </lineage>
</organism>
<accession>A0A8K1FIJ0</accession>
<dbReference type="PANTHER" id="PTHR19957">
    <property type="entry name" value="SYNTAXIN"/>
    <property type="match status" value="1"/>
</dbReference>
<dbReference type="Gene3D" id="1.20.5.110">
    <property type="match status" value="1"/>
</dbReference>
<feature type="domain" description="T-SNARE coiled-coil homology" evidence="4">
    <location>
        <begin position="214"/>
        <end position="276"/>
    </location>
</feature>
<dbReference type="CDD" id="cd15841">
    <property type="entry name" value="SNARE_Qc"/>
    <property type="match status" value="1"/>
</dbReference>
<evidence type="ECO:0000313" key="5">
    <source>
        <dbReference type="EMBL" id="TMW65040.1"/>
    </source>
</evidence>
<feature type="compositionally biased region" description="Gly residues" evidence="2">
    <location>
        <begin position="174"/>
        <end position="195"/>
    </location>
</feature>
<evidence type="ECO:0000256" key="1">
    <source>
        <dbReference type="SAM" id="Coils"/>
    </source>
</evidence>
<evidence type="ECO:0000259" key="4">
    <source>
        <dbReference type="PROSITE" id="PS50192"/>
    </source>
</evidence>
<keyword evidence="3" id="KW-0812">Transmembrane</keyword>
<dbReference type="GO" id="GO:0031201">
    <property type="term" value="C:SNARE complex"/>
    <property type="evidence" value="ECO:0007669"/>
    <property type="project" value="TreeGrafter"/>
</dbReference>
<dbReference type="InterPro" id="IPR000727">
    <property type="entry name" value="T_SNARE_dom"/>
</dbReference>
<feature type="coiled-coil region" evidence="1">
    <location>
        <begin position="238"/>
        <end position="272"/>
    </location>
</feature>
<evidence type="ECO:0000256" key="2">
    <source>
        <dbReference type="SAM" id="MobiDB-lite"/>
    </source>
</evidence>
<dbReference type="InterPro" id="IPR045242">
    <property type="entry name" value="Syntaxin"/>
</dbReference>
<proteinExistence type="predicted"/>
<dbReference type="AlphaFoldDB" id="A0A8K1FIJ0"/>
<feature type="transmembrane region" description="Helical" evidence="3">
    <location>
        <begin position="288"/>
        <end position="308"/>
    </location>
</feature>
<dbReference type="GO" id="GO:0005484">
    <property type="term" value="F:SNAP receptor activity"/>
    <property type="evidence" value="ECO:0007669"/>
    <property type="project" value="TreeGrafter"/>
</dbReference>
<sequence length="312" mass="34554">MSRELDGLMAKLTQINQEMGGEEGKKKKKDAADRFQELKTQVGERLHRLKFNLQDPEAKINRNKHPREAIRRQQEIREDLRLVGVDINELKTSYESELKKKKTKFSPEELAIRKEIIDQYISEHALIKELAAANFRSPTAATFRQEGGNSAGIGQFENGAFFSARPKPGQFSYGAGGGGGGGGRGGGGGGEGEGGPSQQEEVTDEHRAVMAQIKDNDQRFDQIIDQIGDGVQVLGQLARGLHEEIQQQSIMIDGLEERIDTTQAHVESVNKKMKNTLAKVGRSADKCMMDMICLILLLGIATVVYNMFIKKK</sequence>
<gene>
    <name evidence="5" type="ORF">Poli38472_009207</name>
</gene>
<dbReference type="GO" id="GO:0048278">
    <property type="term" value="P:vesicle docking"/>
    <property type="evidence" value="ECO:0007669"/>
    <property type="project" value="TreeGrafter"/>
</dbReference>
<dbReference type="EMBL" id="SPLM01000038">
    <property type="protein sequence ID" value="TMW65040.1"/>
    <property type="molecule type" value="Genomic_DNA"/>
</dbReference>
<dbReference type="SUPFAM" id="SSF58038">
    <property type="entry name" value="SNARE fusion complex"/>
    <property type="match status" value="1"/>
</dbReference>
<evidence type="ECO:0000256" key="3">
    <source>
        <dbReference type="SAM" id="Phobius"/>
    </source>
</evidence>
<reference evidence="5" key="1">
    <citation type="submission" date="2019-03" db="EMBL/GenBank/DDBJ databases">
        <title>Long read genome sequence of the mycoparasitic Pythium oligandrum ATCC 38472 isolated from sugarbeet rhizosphere.</title>
        <authorList>
            <person name="Gaulin E."/>
        </authorList>
    </citation>
    <scope>NUCLEOTIDE SEQUENCE</scope>
    <source>
        <strain evidence="5">ATCC 38472_TT</strain>
    </source>
</reference>
<keyword evidence="3" id="KW-0472">Membrane</keyword>
<name>A0A8K1FIJ0_PYTOL</name>
<dbReference type="GO" id="GO:0006906">
    <property type="term" value="P:vesicle fusion"/>
    <property type="evidence" value="ECO:0007669"/>
    <property type="project" value="TreeGrafter"/>
</dbReference>
<keyword evidence="6" id="KW-1185">Reference proteome</keyword>
<dbReference type="OrthoDB" id="29755at2759"/>
<feature type="region of interest" description="Disordered" evidence="2">
    <location>
        <begin position="167"/>
        <end position="205"/>
    </location>
</feature>
<comment type="caution">
    <text evidence="5">The sequence shown here is derived from an EMBL/GenBank/DDBJ whole genome shotgun (WGS) entry which is preliminary data.</text>
</comment>
<dbReference type="GO" id="GO:0006886">
    <property type="term" value="P:intracellular protein transport"/>
    <property type="evidence" value="ECO:0007669"/>
    <property type="project" value="TreeGrafter"/>
</dbReference>
<keyword evidence="3" id="KW-1133">Transmembrane helix</keyword>
<dbReference type="GO" id="GO:0000149">
    <property type="term" value="F:SNARE binding"/>
    <property type="evidence" value="ECO:0007669"/>
    <property type="project" value="TreeGrafter"/>
</dbReference>
<dbReference type="Proteomes" id="UP000794436">
    <property type="component" value="Unassembled WGS sequence"/>
</dbReference>
<keyword evidence="1" id="KW-0175">Coiled coil</keyword>
<dbReference type="PROSITE" id="PS50192">
    <property type="entry name" value="T_SNARE"/>
    <property type="match status" value="1"/>
</dbReference>